<dbReference type="RefSeq" id="WP_241060642.1">
    <property type="nucleotide sequence ID" value="NZ_JAKWJU010000002.1"/>
</dbReference>
<feature type="region of interest" description="Disordered" evidence="7">
    <location>
        <begin position="1"/>
        <end position="55"/>
    </location>
</feature>
<proteinExistence type="inferred from homology"/>
<dbReference type="InterPro" id="IPR003362">
    <property type="entry name" value="Bact_transf"/>
</dbReference>
<sequence length="537" mass="57120">MTTDSREEGARGARVATRPDTESGPAPVVGPASGTAEGGVALRSPQAADRNVPAPVGTLRRRRNLLRLRHRGAAALAVADAASGAAVVAAVVAGAGGAHADALLLGPVVGGALALNAQAGLYRPGLRTYALDELPAVAARAAVVWCVGAALLAALDRPSALTWIVLLAAIAANSALTGVARSLVHGLRRARARRRPRPALVVGNGRLARTVAGVFSEHPRYGLRPVGYVDLVGSTDTDDGLDGGPSADADTGDDKRDDAPLPVVVVLEDVTRAVIQNTVRDAVFLRSPWEEPQNALLARALGERGVTGWLVRPGCAVGVHGTHEGGPSHVWGFSCRRLSLECPGTGWSWRKRLLDLALVVPALVVAAPLLALCALAVRLSDGPGVIFRQERVGLGGGPFTLLKFRTLRPADEKESATLWSVAGDERMSAVGRLLRRTSLDELPQLWNVLRGDMSLVGPRPERPYFVQQFSEELPGYAERHRSPVGITGLAQVHGLRGNTSIEDRARFDNHYIETWSLWQDVRIMFRTVTSFFRLEGR</sequence>
<evidence type="ECO:0000313" key="11">
    <source>
        <dbReference type="Proteomes" id="UP001166784"/>
    </source>
</evidence>
<feature type="transmembrane region" description="Helical" evidence="8">
    <location>
        <begin position="102"/>
        <end position="122"/>
    </location>
</feature>
<feature type="domain" description="Bacterial sugar transferase" evidence="9">
    <location>
        <begin position="351"/>
        <end position="532"/>
    </location>
</feature>
<keyword evidence="5 8" id="KW-1133">Transmembrane helix</keyword>
<dbReference type="InterPro" id="IPR017475">
    <property type="entry name" value="EPS_sugar_tfrase"/>
</dbReference>
<dbReference type="PANTHER" id="PTHR30576">
    <property type="entry name" value="COLANIC BIOSYNTHESIS UDP-GLUCOSE LIPID CARRIER TRANSFERASE"/>
    <property type="match status" value="1"/>
</dbReference>
<feature type="compositionally biased region" description="Basic and acidic residues" evidence="7">
    <location>
        <begin position="1"/>
        <end position="21"/>
    </location>
</feature>
<feature type="transmembrane region" description="Helical" evidence="8">
    <location>
        <begin position="161"/>
        <end position="184"/>
    </location>
</feature>
<evidence type="ECO:0000256" key="8">
    <source>
        <dbReference type="SAM" id="Phobius"/>
    </source>
</evidence>
<keyword evidence="4 8" id="KW-0812">Transmembrane</keyword>
<dbReference type="NCBIfam" id="TIGR03025">
    <property type="entry name" value="EPS_sugtrans"/>
    <property type="match status" value="1"/>
</dbReference>
<dbReference type="Pfam" id="PF02397">
    <property type="entry name" value="Bac_transf"/>
    <property type="match status" value="1"/>
</dbReference>
<comment type="caution">
    <text evidence="10">The sequence shown here is derived from an EMBL/GenBank/DDBJ whole genome shotgun (WGS) entry which is preliminary data.</text>
</comment>
<evidence type="ECO:0000256" key="4">
    <source>
        <dbReference type="ARBA" id="ARBA00022692"/>
    </source>
</evidence>
<evidence type="ECO:0000313" key="10">
    <source>
        <dbReference type="EMBL" id="MCH6161928.1"/>
    </source>
</evidence>
<feature type="transmembrane region" description="Helical" evidence="8">
    <location>
        <begin position="134"/>
        <end position="155"/>
    </location>
</feature>
<reference evidence="10" key="1">
    <citation type="submission" date="2022-03" db="EMBL/GenBank/DDBJ databases">
        <authorList>
            <person name="Santos J.D.N."/>
            <person name="Kallscheuer N."/>
            <person name="Jogler C."/>
            <person name="Lage O.M."/>
        </authorList>
    </citation>
    <scope>NUCLEOTIDE SEQUENCE</scope>
    <source>
        <strain evidence="10">M600PL45_2</strain>
    </source>
</reference>
<evidence type="ECO:0000256" key="6">
    <source>
        <dbReference type="ARBA" id="ARBA00023136"/>
    </source>
</evidence>
<feature type="region of interest" description="Disordered" evidence="7">
    <location>
        <begin position="235"/>
        <end position="256"/>
    </location>
</feature>
<keyword evidence="6 8" id="KW-0472">Membrane</keyword>
<evidence type="ECO:0000256" key="3">
    <source>
        <dbReference type="ARBA" id="ARBA00022679"/>
    </source>
</evidence>
<keyword evidence="3" id="KW-0808">Transferase</keyword>
<dbReference type="PANTHER" id="PTHR30576:SF0">
    <property type="entry name" value="UNDECAPRENYL-PHOSPHATE N-ACETYLGALACTOSAMINYL 1-PHOSPHATE TRANSFERASE-RELATED"/>
    <property type="match status" value="1"/>
</dbReference>
<comment type="subcellular location">
    <subcellularLocation>
        <location evidence="1">Membrane</location>
        <topology evidence="1">Multi-pass membrane protein</topology>
    </subcellularLocation>
</comment>
<keyword evidence="11" id="KW-1185">Reference proteome</keyword>
<feature type="transmembrane region" description="Helical" evidence="8">
    <location>
        <begin position="72"/>
        <end position="96"/>
    </location>
</feature>
<evidence type="ECO:0000256" key="2">
    <source>
        <dbReference type="ARBA" id="ARBA00006464"/>
    </source>
</evidence>
<protein>
    <submittedName>
        <fullName evidence="10">Exopolysaccharide biosynthesis polyprenyl glycosylphosphotransferase</fullName>
    </submittedName>
</protein>
<evidence type="ECO:0000259" key="9">
    <source>
        <dbReference type="Pfam" id="PF02397"/>
    </source>
</evidence>
<evidence type="ECO:0000256" key="5">
    <source>
        <dbReference type="ARBA" id="ARBA00022989"/>
    </source>
</evidence>
<feature type="transmembrane region" description="Helical" evidence="8">
    <location>
        <begin position="356"/>
        <end position="377"/>
    </location>
</feature>
<dbReference type="Proteomes" id="UP001166784">
    <property type="component" value="Unassembled WGS sequence"/>
</dbReference>
<comment type="similarity">
    <text evidence="2">Belongs to the bacterial sugar transferase family.</text>
</comment>
<name>A0ABS9T069_9ACTN</name>
<reference evidence="10" key="2">
    <citation type="journal article" date="2023" name="Int. J. Syst. Evol. Microbiol.">
        <title>Streptomyces marispadix sp. nov., isolated from marine beach sediment of the Northern Coast of Portugal.</title>
        <authorList>
            <person name="dos Santos J.D.N."/>
            <person name="Vitorino I.R."/>
            <person name="Kallscheuer N."/>
            <person name="Srivastava A."/>
            <person name="Krautwurst S."/>
            <person name="Marz M."/>
            <person name="Jogler C."/>
            <person name="Lobo Da Cunha A."/>
            <person name="Catita J."/>
            <person name="Goncalves H."/>
            <person name="Gonzalez I."/>
            <person name="Reyes F."/>
            <person name="Lage O.M."/>
        </authorList>
    </citation>
    <scope>NUCLEOTIDE SEQUENCE</scope>
    <source>
        <strain evidence="10">M600PL45_2</strain>
    </source>
</reference>
<evidence type="ECO:0000256" key="1">
    <source>
        <dbReference type="ARBA" id="ARBA00004141"/>
    </source>
</evidence>
<organism evidence="10 11">
    <name type="scientific">Streptomyces marispadix</name>
    <dbReference type="NCBI Taxonomy" id="2922868"/>
    <lineage>
        <taxon>Bacteria</taxon>
        <taxon>Bacillati</taxon>
        <taxon>Actinomycetota</taxon>
        <taxon>Actinomycetes</taxon>
        <taxon>Kitasatosporales</taxon>
        <taxon>Streptomycetaceae</taxon>
        <taxon>Streptomyces</taxon>
    </lineage>
</organism>
<accession>A0ABS9T069</accession>
<dbReference type="EMBL" id="JAKWJU010000002">
    <property type="protein sequence ID" value="MCH6161928.1"/>
    <property type="molecule type" value="Genomic_DNA"/>
</dbReference>
<gene>
    <name evidence="10" type="ORF">MMA15_16510</name>
</gene>
<evidence type="ECO:0000256" key="7">
    <source>
        <dbReference type="SAM" id="MobiDB-lite"/>
    </source>
</evidence>